<gene>
    <name evidence="1" type="ORF">FOZ63_015988</name>
</gene>
<organism evidence="1 2">
    <name type="scientific">Perkinsus olseni</name>
    <name type="common">Perkinsus atlanticus</name>
    <dbReference type="NCBI Taxonomy" id="32597"/>
    <lineage>
        <taxon>Eukaryota</taxon>
        <taxon>Sar</taxon>
        <taxon>Alveolata</taxon>
        <taxon>Perkinsozoa</taxon>
        <taxon>Perkinsea</taxon>
        <taxon>Perkinsida</taxon>
        <taxon>Perkinsidae</taxon>
        <taxon>Perkinsus</taxon>
    </lineage>
</organism>
<name>A0A7J6PS38_PEROL</name>
<evidence type="ECO:0000313" key="2">
    <source>
        <dbReference type="Proteomes" id="UP000553632"/>
    </source>
</evidence>
<keyword evidence="2" id="KW-1185">Reference proteome</keyword>
<feature type="non-terminal residue" evidence="1">
    <location>
        <position position="275"/>
    </location>
</feature>
<sequence>SLLTANSPFYYNYLIHYLMKSRRFDVEFTPTELNKADAGTRSELYVDIVTARDTLDSYTVQPLPITDDSQQVHVARIVRKRDDDSNNASLPQKKTRLEEPIEVPLQPLPTAPTTPYDTVQLPADLLQVYRSLPLSDDGNLRLTADHDFLLSCAKHLHSLRHGGAPEITTTLRSYFATTSIDIDDIARTASRDCMACLMTKTNPGDNRPKNPTADVVNIPDFAFQVVNLDVLGPYVTDPATRQGKFYSINLVDQLTNILLCYPTVKAPTSVDIQRA</sequence>
<evidence type="ECO:0000313" key="1">
    <source>
        <dbReference type="EMBL" id="KAF4698938.1"/>
    </source>
</evidence>
<dbReference type="AlphaFoldDB" id="A0A7J6PS38"/>
<dbReference type="Proteomes" id="UP000553632">
    <property type="component" value="Unassembled WGS sequence"/>
</dbReference>
<feature type="non-terminal residue" evidence="1">
    <location>
        <position position="1"/>
    </location>
</feature>
<accession>A0A7J6PS38</accession>
<proteinExistence type="predicted"/>
<dbReference type="EMBL" id="JABANO010038214">
    <property type="protein sequence ID" value="KAF4698938.1"/>
    <property type="molecule type" value="Genomic_DNA"/>
</dbReference>
<comment type="caution">
    <text evidence="1">The sequence shown here is derived from an EMBL/GenBank/DDBJ whole genome shotgun (WGS) entry which is preliminary data.</text>
</comment>
<protein>
    <submittedName>
        <fullName evidence="1">Uncharacterized protein</fullName>
    </submittedName>
</protein>
<reference evidence="1 2" key="1">
    <citation type="submission" date="2020-04" db="EMBL/GenBank/DDBJ databases">
        <title>Perkinsus olseni comparative genomics.</title>
        <authorList>
            <person name="Bogema D.R."/>
        </authorList>
    </citation>
    <scope>NUCLEOTIDE SEQUENCE [LARGE SCALE GENOMIC DNA]</scope>
    <source>
        <strain evidence="1 2">ATCC PRA-207</strain>
    </source>
</reference>